<dbReference type="GO" id="GO:0006891">
    <property type="term" value="P:intra-Golgi vesicle-mediated transport"/>
    <property type="evidence" value="ECO:0000318"/>
    <property type="project" value="GO_Central"/>
</dbReference>
<feature type="domain" description="Conserved Oligomeric Golgi complex subunit 6 C-terminal" evidence="2">
    <location>
        <begin position="572"/>
        <end position="873"/>
    </location>
</feature>
<evidence type="ECO:0000313" key="4">
    <source>
        <dbReference type="Proteomes" id="UP000001449"/>
    </source>
</evidence>
<dbReference type="SMART" id="SM01087">
    <property type="entry name" value="COG6"/>
    <property type="match status" value="1"/>
</dbReference>
<dbReference type="Proteomes" id="UP000001449">
    <property type="component" value="Chromosome 3"/>
</dbReference>
<protein>
    <recommendedName>
        <fullName evidence="2">Conserved Oligomeric Golgi complex subunit 6 C-terminal domain-containing protein</fullName>
    </recommendedName>
</protein>
<evidence type="ECO:0000259" key="2">
    <source>
        <dbReference type="Pfam" id="PF20653"/>
    </source>
</evidence>
<proteinExistence type="predicted"/>
<dbReference type="KEGG" id="tps:THAPSDRAFT_3926"/>
<dbReference type="RefSeq" id="XP_002288572.1">
    <property type="nucleotide sequence ID" value="XM_002288536.1"/>
</dbReference>
<dbReference type="InParanoid" id="B8BWC7"/>
<reference evidence="3 4" key="2">
    <citation type="journal article" date="2008" name="Nature">
        <title>The Phaeodactylum genome reveals the evolutionary history of diatom genomes.</title>
        <authorList>
            <person name="Bowler C."/>
            <person name="Allen A.E."/>
            <person name="Badger J.H."/>
            <person name="Grimwood J."/>
            <person name="Jabbari K."/>
            <person name="Kuo A."/>
            <person name="Maheswari U."/>
            <person name="Martens C."/>
            <person name="Maumus F."/>
            <person name="Otillar R.P."/>
            <person name="Rayko E."/>
            <person name="Salamov A."/>
            <person name="Vandepoele K."/>
            <person name="Beszteri B."/>
            <person name="Gruber A."/>
            <person name="Heijde M."/>
            <person name="Katinka M."/>
            <person name="Mock T."/>
            <person name="Valentin K."/>
            <person name="Verret F."/>
            <person name="Berges J.A."/>
            <person name="Brownlee C."/>
            <person name="Cadoret J.P."/>
            <person name="Chiovitti A."/>
            <person name="Choi C.J."/>
            <person name="Coesel S."/>
            <person name="De Martino A."/>
            <person name="Detter J.C."/>
            <person name="Durkin C."/>
            <person name="Falciatore A."/>
            <person name="Fournet J."/>
            <person name="Haruta M."/>
            <person name="Huysman M.J."/>
            <person name="Jenkins B.D."/>
            <person name="Jiroutova K."/>
            <person name="Jorgensen R.E."/>
            <person name="Joubert Y."/>
            <person name="Kaplan A."/>
            <person name="Kroger N."/>
            <person name="Kroth P.G."/>
            <person name="La Roche J."/>
            <person name="Lindquist E."/>
            <person name="Lommer M."/>
            <person name="Martin-Jezequel V."/>
            <person name="Lopez P.J."/>
            <person name="Lucas S."/>
            <person name="Mangogna M."/>
            <person name="McGinnis K."/>
            <person name="Medlin L.K."/>
            <person name="Montsant A."/>
            <person name="Oudot-Le Secq M.P."/>
            <person name="Napoli C."/>
            <person name="Obornik M."/>
            <person name="Parker M.S."/>
            <person name="Petit J.L."/>
            <person name="Porcel B.M."/>
            <person name="Poulsen N."/>
            <person name="Robison M."/>
            <person name="Rychlewski L."/>
            <person name="Rynearson T.A."/>
            <person name="Schmutz J."/>
            <person name="Shapiro H."/>
            <person name="Siaut M."/>
            <person name="Stanley M."/>
            <person name="Sussman M.R."/>
            <person name="Taylor A.R."/>
            <person name="Vardi A."/>
            <person name="von Dassow P."/>
            <person name="Vyverman W."/>
            <person name="Willis A."/>
            <person name="Wyrwicz L.S."/>
            <person name="Rokhsar D.S."/>
            <person name="Weissenbach J."/>
            <person name="Armbrust E.V."/>
            <person name="Green B.R."/>
            <person name="Van de Peer Y."/>
            <person name="Grigoriev I.V."/>
        </authorList>
    </citation>
    <scope>NUCLEOTIDE SEQUENCE [LARGE SCALE GENOMIC DNA]</scope>
    <source>
        <strain evidence="3 4">CCMP1335</strain>
    </source>
</reference>
<evidence type="ECO:0000256" key="1">
    <source>
        <dbReference type="SAM" id="MobiDB-lite"/>
    </source>
</evidence>
<dbReference type="InterPro" id="IPR010490">
    <property type="entry name" value="COG6"/>
</dbReference>
<keyword evidence="4" id="KW-1185">Reference proteome</keyword>
<dbReference type="InterPro" id="IPR048369">
    <property type="entry name" value="COG6_C"/>
</dbReference>
<dbReference type="AlphaFoldDB" id="B8BWC7"/>
<dbReference type="PaxDb" id="35128-Thaps3926"/>
<gene>
    <name evidence="3" type="ORF">THAPSDRAFT_3926</name>
</gene>
<evidence type="ECO:0000313" key="3">
    <source>
        <dbReference type="EMBL" id="EED94008.1"/>
    </source>
</evidence>
<dbReference type="EMBL" id="CM000640">
    <property type="protein sequence ID" value="EED94008.1"/>
    <property type="molecule type" value="Genomic_DNA"/>
</dbReference>
<reference evidence="3 4" key="1">
    <citation type="journal article" date="2004" name="Science">
        <title>The genome of the diatom Thalassiosira pseudonana: ecology, evolution, and metabolism.</title>
        <authorList>
            <person name="Armbrust E.V."/>
            <person name="Berges J.A."/>
            <person name="Bowler C."/>
            <person name="Green B.R."/>
            <person name="Martinez D."/>
            <person name="Putnam N.H."/>
            <person name="Zhou S."/>
            <person name="Allen A.E."/>
            <person name="Apt K.E."/>
            <person name="Bechner M."/>
            <person name="Brzezinski M.A."/>
            <person name="Chaal B.K."/>
            <person name="Chiovitti A."/>
            <person name="Davis A.K."/>
            <person name="Demarest M.S."/>
            <person name="Detter J.C."/>
            <person name="Glavina T."/>
            <person name="Goodstein D."/>
            <person name="Hadi M.Z."/>
            <person name="Hellsten U."/>
            <person name="Hildebrand M."/>
            <person name="Jenkins B.D."/>
            <person name="Jurka J."/>
            <person name="Kapitonov V.V."/>
            <person name="Kroger N."/>
            <person name="Lau W.W."/>
            <person name="Lane T.W."/>
            <person name="Larimer F.W."/>
            <person name="Lippmeier J.C."/>
            <person name="Lucas S."/>
            <person name="Medina M."/>
            <person name="Montsant A."/>
            <person name="Obornik M."/>
            <person name="Parker M.S."/>
            <person name="Palenik B."/>
            <person name="Pazour G.J."/>
            <person name="Richardson P.M."/>
            <person name="Rynearson T.A."/>
            <person name="Saito M.A."/>
            <person name="Schwartz D.C."/>
            <person name="Thamatrakoln K."/>
            <person name="Valentin K."/>
            <person name="Vardi A."/>
            <person name="Wilkerson F.P."/>
            <person name="Rokhsar D.S."/>
        </authorList>
    </citation>
    <scope>NUCLEOTIDE SEQUENCE [LARGE SCALE GENOMIC DNA]</scope>
    <source>
        <strain evidence="3 4">CCMP1335</strain>
    </source>
</reference>
<dbReference type="STRING" id="35128.B8BWC7"/>
<name>B8BWC7_THAPS</name>
<dbReference type="GO" id="GO:0017119">
    <property type="term" value="C:Golgi transport complex"/>
    <property type="evidence" value="ECO:0000318"/>
    <property type="project" value="GO_Central"/>
</dbReference>
<dbReference type="GeneID" id="7443791"/>
<feature type="region of interest" description="Disordered" evidence="1">
    <location>
        <begin position="486"/>
        <end position="512"/>
    </location>
</feature>
<sequence>MSSTAATTSTVAGNNVLSDKVNRALNVRTDTPAMRAALDALASLPSLNDDTSASTDASATTTTAADGALIDARSVRAAIEQDALRRALQFQGELQKLANDATVLRQRVENVAKVADMVGRCVESPIVVHSKEGMVLVGDDDDDSAAERTDVSNTNAWEEERILASHLHLAHKSYVEATQRQIAVDAFLDKFDLGEGEARLLDHYNFEGFLVINNEHDTTTGEGENSNPWSHPNAALNVIGQPSQRAVDDAMAFLSALERLAVIRKELSKTFGSGTSSTAKDELYEYDVSENDLDDDEGVISSGRKQQKQLGTNSALRMMEQLASRQERAHERLYQFVQYYLGIGSAAPSSNMRAVPTSSTDRPSMGVDPSIYNKGALGRFHDGDEMDEAYAHTVIRRSLHVLRNSPAHHVHALELIASSRRTEVTRRFLLALTSGYGGMAPLEMRAHDPVGYVGDMLAFAFRAFRVEGELVKTLFIWKDEIEVEKDGDEGTSKVDTQPNTEDEEGDQEGDRPMGVAEMLSQSMGGLSRPLGTRVKQVVTSLSSQGIDGQEGIVQDDIMATQGGNDDDVTSSSLNRLVALYSVCGLLKFYCSAVHKALEKLQQNQPEDVGVTDVTKNPFFATCDESLTEAADSYVASLRAYGAMLNSHATPMETEAQLAHRAIVQIAEERVASPGFAEDSPLEISKEDVSSKQLSLSFLISTLVDAALPYLRSLDDSASLYSALNSAVKCGLEGSESAKWSELIQERNASLMETLVDDETVKVLDVCGLGGIHTALQQMNGASIEGMAMSCHPGLSQSEVEAAMKQFYSSLFSPPIPTFEEIKDPELRKFARSKTALRVVDVYRELYDAMTSEKGGYADFAFLGHEPDQVKTLLSL</sequence>
<organism evidence="3 4">
    <name type="scientific">Thalassiosira pseudonana</name>
    <name type="common">Marine diatom</name>
    <name type="synonym">Cyclotella nana</name>
    <dbReference type="NCBI Taxonomy" id="35128"/>
    <lineage>
        <taxon>Eukaryota</taxon>
        <taxon>Sar</taxon>
        <taxon>Stramenopiles</taxon>
        <taxon>Ochrophyta</taxon>
        <taxon>Bacillariophyta</taxon>
        <taxon>Coscinodiscophyceae</taxon>
        <taxon>Thalassiosirophycidae</taxon>
        <taxon>Thalassiosirales</taxon>
        <taxon>Thalassiosiraceae</taxon>
        <taxon>Thalassiosira</taxon>
    </lineage>
</organism>
<dbReference type="PANTHER" id="PTHR21506">
    <property type="entry name" value="COMPONENT OF OLIGOMERIC GOLGI COMPLEX 6"/>
    <property type="match status" value="1"/>
</dbReference>
<dbReference type="OMA" id="SIDWATE"/>
<dbReference type="Pfam" id="PF20653">
    <property type="entry name" value="COG6_C"/>
    <property type="match status" value="2"/>
</dbReference>
<dbReference type="PANTHER" id="PTHR21506:SF0">
    <property type="entry name" value="CONSERVED OLIGOMERIC GOLGI COMPLEX SUBUNIT 6"/>
    <property type="match status" value="1"/>
</dbReference>
<feature type="domain" description="Conserved Oligomeric Golgi complex subunit 6 C-terminal" evidence="2">
    <location>
        <begin position="314"/>
        <end position="541"/>
    </location>
</feature>
<dbReference type="eggNOG" id="KOG3758">
    <property type="taxonomic scope" value="Eukaryota"/>
</dbReference>
<accession>B8BWC7</accession>
<dbReference type="HOGENOM" id="CLU_328615_0_0_1"/>